<proteinExistence type="predicted"/>
<sequence>MKYKIIAFILLAFFIYGMLMNLHINEDSILGDIKDKIIRLHVVANSDSPEDQALKLQIRDVIIKELEPKLKSLKNQDEVKKLICDNMEELRKASEEEMQRLGKNFPIDIELGTFEFPTRVYGPLTFPAGSYQALNVKIGTAQGKNWWCVMFPPLCFVDIAQGVVSDKAIEDFKEVLNEEELELLRSGERDGKKTVKVKFKLVEMAKDLNKNIAKIIKATDGVQNSELKTQGSGD</sequence>
<evidence type="ECO:0000256" key="1">
    <source>
        <dbReference type="SAM" id="Phobius"/>
    </source>
</evidence>
<keyword evidence="1" id="KW-0812">Transmembrane</keyword>
<gene>
    <name evidence="2" type="primary">spoIIR</name>
    <name evidence="2" type="ORF">LJD61_05915</name>
</gene>
<organism evidence="2 3">
    <name type="scientific">Lutispora saccharofermentans</name>
    <dbReference type="NCBI Taxonomy" id="3024236"/>
    <lineage>
        <taxon>Bacteria</taxon>
        <taxon>Bacillati</taxon>
        <taxon>Bacillota</taxon>
        <taxon>Clostridia</taxon>
        <taxon>Lutisporales</taxon>
        <taxon>Lutisporaceae</taxon>
        <taxon>Lutispora</taxon>
    </lineage>
</organism>
<dbReference type="Proteomes" id="UP001651880">
    <property type="component" value="Unassembled WGS sequence"/>
</dbReference>
<accession>A0ABT1NG03</accession>
<feature type="transmembrane region" description="Helical" evidence="1">
    <location>
        <begin position="5"/>
        <end position="24"/>
    </location>
</feature>
<keyword evidence="3" id="KW-1185">Reference proteome</keyword>
<evidence type="ECO:0000313" key="3">
    <source>
        <dbReference type="Proteomes" id="UP001651880"/>
    </source>
</evidence>
<dbReference type="NCBIfam" id="TIGR02837">
    <property type="entry name" value="spore_II_R"/>
    <property type="match status" value="1"/>
</dbReference>
<comment type="caution">
    <text evidence="2">The sequence shown here is derived from an EMBL/GenBank/DDBJ whole genome shotgun (WGS) entry which is preliminary data.</text>
</comment>
<dbReference type="EMBL" id="JAJEKE010000003">
    <property type="protein sequence ID" value="MCQ1529083.1"/>
    <property type="molecule type" value="Genomic_DNA"/>
</dbReference>
<keyword evidence="1" id="KW-0472">Membrane</keyword>
<name>A0ABT1NG03_9FIRM</name>
<dbReference type="RefSeq" id="WP_255226600.1">
    <property type="nucleotide sequence ID" value="NZ_JAJEKE010000003.1"/>
</dbReference>
<reference evidence="2 3" key="1">
    <citation type="submission" date="2021-10" db="EMBL/GenBank/DDBJ databases">
        <title>Lutispora strain m25 sp. nov., a thermophilic, non-spore-forming bacterium isolated from a lab-scale methanogenic bioreactor digesting anaerobic sludge.</title>
        <authorList>
            <person name="El Houari A."/>
            <person name="Mcdonald J."/>
        </authorList>
    </citation>
    <scope>NUCLEOTIDE SEQUENCE [LARGE SCALE GENOMIC DNA]</scope>
    <source>
        <strain evidence="3">m25</strain>
    </source>
</reference>
<evidence type="ECO:0000313" key="2">
    <source>
        <dbReference type="EMBL" id="MCQ1529083.1"/>
    </source>
</evidence>
<dbReference type="InterPro" id="IPR014202">
    <property type="entry name" value="Spore_II_R"/>
</dbReference>
<protein>
    <submittedName>
        <fullName evidence="2">Stage II sporulation protein R</fullName>
    </submittedName>
</protein>
<dbReference type="Pfam" id="PF09551">
    <property type="entry name" value="Spore_II_R"/>
    <property type="match status" value="1"/>
</dbReference>
<keyword evidence="1" id="KW-1133">Transmembrane helix</keyword>